<name>A0A0F9JHM4_9ZZZZ</name>
<protein>
    <submittedName>
        <fullName evidence="1">Uncharacterized protein</fullName>
    </submittedName>
</protein>
<feature type="non-terminal residue" evidence="1">
    <location>
        <position position="1"/>
    </location>
</feature>
<reference evidence="1" key="1">
    <citation type="journal article" date="2015" name="Nature">
        <title>Complex archaea that bridge the gap between prokaryotes and eukaryotes.</title>
        <authorList>
            <person name="Spang A."/>
            <person name="Saw J.H."/>
            <person name="Jorgensen S.L."/>
            <person name="Zaremba-Niedzwiedzka K."/>
            <person name="Martijn J."/>
            <person name="Lind A.E."/>
            <person name="van Eijk R."/>
            <person name="Schleper C."/>
            <person name="Guy L."/>
            <person name="Ettema T.J."/>
        </authorList>
    </citation>
    <scope>NUCLEOTIDE SEQUENCE</scope>
</reference>
<dbReference type="AlphaFoldDB" id="A0A0F9JHM4"/>
<comment type="caution">
    <text evidence="1">The sequence shown here is derived from an EMBL/GenBank/DDBJ whole genome shotgun (WGS) entry which is preliminary data.</text>
</comment>
<gene>
    <name evidence="1" type="ORF">LCGC14_1823730</name>
</gene>
<evidence type="ECO:0000313" key="1">
    <source>
        <dbReference type="EMBL" id="KKL98512.1"/>
    </source>
</evidence>
<organism evidence="1">
    <name type="scientific">marine sediment metagenome</name>
    <dbReference type="NCBI Taxonomy" id="412755"/>
    <lineage>
        <taxon>unclassified sequences</taxon>
        <taxon>metagenomes</taxon>
        <taxon>ecological metagenomes</taxon>
    </lineage>
</organism>
<sequence>VQLLDKYRDENELIKKELDWIKSTQ</sequence>
<accession>A0A0F9JHM4</accession>
<proteinExistence type="predicted"/>
<dbReference type="EMBL" id="LAZR01017903">
    <property type="protein sequence ID" value="KKL98512.1"/>
    <property type="molecule type" value="Genomic_DNA"/>
</dbReference>